<protein>
    <submittedName>
        <fullName evidence="1">Uncharacterized protein</fullName>
    </submittedName>
</protein>
<accession>A0A921UDP8</accession>
<dbReference type="EMBL" id="CM027685">
    <property type="protein sequence ID" value="KAG0527728.1"/>
    <property type="molecule type" value="Genomic_DNA"/>
</dbReference>
<dbReference type="Proteomes" id="UP000807115">
    <property type="component" value="Chromosome 6"/>
</dbReference>
<dbReference type="AlphaFoldDB" id="A0A921UDP8"/>
<name>A0A921UDP8_SORBI</name>
<sequence length="109" mass="12160">MRIGRSCAARRDLPYCSLQWGALMCCPSEFRKVTPMCARARAPVQTRHARLVSYVPPGVHLAAPDRRGRRFHSPSLSMIGDGLQRIGHVDVDPNRSLTVRTHPGAVVFR</sequence>
<proteinExistence type="predicted"/>
<organism evidence="1 2">
    <name type="scientific">Sorghum bicolor</name>
    <name type="common">Sorghum</name>
    <name type="synonym">Sorghum vulgare</name>
    <dbReference type="NCBI Taxonomy" id="4558"/>
    <lineage>
        <taxon>Eukaryota</taxon>
        <taxon>Viridiplantae</taxon>
        <taxon>Streptophyta</taxon>
        <taxon>Embryophyta</taxon>
        <taxon>Tracheophyta</taxon>
        <taxon>Spermatophyta</taxon>
        <taxon>Magnoliopsida</taxon>
        <taxon>Liliopsida</taxon>
        <taxon>Poales</taxon>
        <taxon>Poaceae</taxon>
        <taxon>PACMAD clade</taxon>
        <taxon>Panicoideae</taxon>
        <taxon>Andropogonodae</taxon>
        <taxon>Andropogoneae</taxon>
        <taxon>Sorghinae</taxon>
        <taxon>Sorghum</taxon>
    </lineage>
</organism>
<gene>
    <name evidence="1" type="ORF">BDA96_06G258200</name>
</gene>
<comment type="caution">
    <text evidence="1">The sequence shown here is derived from an EMBL/GenBank/DDBJ whole genome shotgun (WGS) entry which is preliminary data.</text>
</comment>
<evidence type="ECO:0000313" key="2">
    <source>
        <dbReference type="Proteomes" id="UP000807115"/>
    </source>
</evidence>
<reference evidence="1" key="2">
    <citation type="submission" date="2020-10" db="EMBL/GenBank/DDBJ databases">
        <authorList>
            <person name="Cooper E.A."/>
            <person name="Brenton Z.W."/>
            <person name="Flinn B.S."/>
            <person name="Jenkins J."/>
            <person name="Shu S."/>
            <person name="Flowers D."/>
            <person name="Luo F."/>
            <person name="Wang Y."/>
            <person name="Xia P."/>
            <person name="Barry K."/>
            <person name="Daum C."/>
            <person name="Lipzen A."/>
            <person name="Yoshinaga Y."/>
            <person name="Schmutz J."/>
            <person name="Saski C."/>
            <person name="Vermerris W."/>
            <person name="Kresovich S."/>
        </authorList>
    </citation>
    <scope>NUCLEOTIDE SEQUENCE</scope>
</reference>
<reference evidence="1" key="1">
    <citation type="journal article" date="2019" name="BMC Genomics">
        <title>A new reference genome for Sorghum bicolor reveals high levels of sequence similarity between sweet and grain genotypes: implications for the genetics of sugar metabolism.</title>
        <authorList>
            <person name="Cooper E.A."/>
            <person name="Brenton Z.W."/>
            <person name="Flinn B.S."/>
            <person name="Jenkins J."/>
            <person name="Shu S."/>
            <person name="Flowers D."/>
            <person name="Luo F."/>
            <person name="Wang Y."/>
            <person name="Xia P."/>
            <person name="Barry K."/>
            <person name="Daum C."/>
            <person name="Lipzen A."/>
            <person name="Yoshinaga Y."/>
            <person name="Schmutz J."/>
            <person name="Saski C."/>
            <person name="Vermerris W."/>
            <person name="Kresovich S."/>
        </authorList>
    </citation>
    <scope>NUCLEOTIDE SEQUENCE</scope>
</reference>
<evidence type="ECO:0000313" key="1">
    <source>
        <dbReference type="EMBL" id="KAG0527728.1"/>
    </source>
</evidence>